<dbReference type="EMBL" id="CP036273">
    <property type="protein sequence ID" value="QDU19690.1"/>
    <property type="molecule type" value="Genomic_DNA"/>
</dbReference>
<keyword evidence="3 5" id="KW-1133">Transmembrane helix</keyword>
<dbReference type="OrthoDB" id="128729at2"/>
<accession>A0A517XQA8</accession>
<comment type="subcellular location">
    <subcellularLocation>
        <location evidence="1">Endomembrane system</location>
        <topology evidence="1">Multi-pass membrane protein</topology>
    </subcellularLocation>
</comment>
<evidence type="ECO:0000313" key="8">
    <source>
        <dbReference type="Proteomes" id="UP000319576"/>
    </source>
</evidence>
<proteinExistence type="predicted"/>
<evidence type="ECO:0000256" key="4">
    <source>
        <dbReference type="ARBA" id="ARBA00023136"/>
    </source>
</evidence>
<feature type="transmembrane region" description="Helical" evidence="5">
    <location>
        <begin position="483"/>
        <end position="516"/>
    </location>
</feature>
<feature type="transmembrane region" description="Helical" evidence="5">
    <location>
        <begin position="20"/>
        <end position="38"/>
    </location>
</feature>
<dbReference type="PANTHER" id="PTHR39535:SF2">
    <property type="entry name" value="HTTM DOMAIN-CONTAINING PROTEIN"/>
    <property type="match status" value="1"/>
</dbReference>
<dbReference type="PANTHER" id="PTHR39535">
    <property type="entry name" value="SPORULATION-DELAYING PROTEIN SDPB"/>
    <property type="match status" value="1"/>
</dbReference>
<dbReference type="InterPro" id="IPR052964">
    <property type="entry name" value="Sporulation_signal_mat"/>
</dbReference>
<organism evidence="7 8">
    <name type="scientific">Urbifossiella limnaea</name>
    <dbReference type="NCBI Taxonomy" id="2528023"/>
    <lineage>
        <taxon>Bacteria</taxon>
        <taxon>Pseudomonadati</taxon>
        <taxon>Planctomycetota</taxon>
        <taxon>Planctomycetia</taxon>
        <taxon>Gemmatales</taxon>
        <taxon>Gemmataceae</taxon>
        <taxon>Urbifossiella</taxon>
    </lineage>
</organism>
<keyword evidence="4 5" id="KW-0472">Membrane</keyword>
<evidence type="ECO:0000256" key="3">
    <source>
        <dbReference type="ARBA" id="ARBA00022989"/>
    </source>
</evidence>
<keyword evidence="8" id="KW-1185">Reference proteome</keyword>
<protein>
    <recommendedName>
        <fullName evidence="6">HTTM-like domain-containing protein</fullName>
    </recommendedName>
</protein>
<evidence type="ECO:0000313" key="7">
    <source>
        <dbReference type="EMBL" id="QDU19690.1"/>
    </source>
</evidence>
<dbReference type="InterPro" id="IPR011020">
    <property type="entry name" value="HTTM-like"/>
</dbReference>
<feature type="transmembrane region" description="Helical" evidence="5">
    <location>
        <begin position="453"/>
        <end position="477"/>
    </location>
</feature>
<sequence>MNMTFRQRWAAFWFTPVDPSTLGFMRVMTGLLILYIYLAHSLDLQNFFGRHAWYGHSFMDRERREFPWSVSSFTKWNDEEVTPRLPEFPHRRASILAYIRALPEGKAERKAGLRFLDRAASDSVANGAAALTFLQAFHETGKGQEQRVYAALAEGRQLYGLAQDGQLVYLDAPHPARESTAILPAFLLALPEPDRRAAADDLKAAILPPAPVDTKYLVNHLMELDPRHRVALVRFMANLPDDRAARNDTIDFLDYWNNDPDPNRVYHFGHRTFSVWFHVTDPRTMAAIHGGVLLVILLFALGVCTRVTGVLTWVATLSYVHRTEQVLFGMDVMANILLTYLVVGDSGAALSVDRVVAKYRAVRASLARCGHIDAATRAFLDRAPPSKGAALGVRLIQVHFCFIYLAAGLSKLKGQGWWNGFAFYDVMINPEFTMLRYEWFETMARGLASVKPVYYAICTFGVWFTLGLEISFPFLVWTRLRPFYLWLAVLLHAGIGILMGLTMFELLMMVMLLAYLPAGVIRDRLRGGPGLPRLAFGFDPAVPAQARAAALVCAADADAQVSLEPSAGVGQPVVKAGGVAQTGAAAAGAVFGSVRLLRWARHLLKLPGVGGLAGRWVSPAPPAAQPPVAVGS</sequence>
<keyword evidence="2 5" id="KW-0812">Transmembrane</keyword>
<name>A0A517XQA8_9BACT</name>
<dbReference type="GO" id="GO:0012505">
    <property type="term" value="C:endomembrane system"/>
    <property type="evidence" value="ECO:0007669"/>
    <property type="project" value="UniProtKB-SubCell"/>
</dbReference>
<gene>
    <name evidence="7" type="ORF">ETAA1_16210</name>
</gene>
<evidence type="ECO:0000259" key="6">
    <source>
        <dbReference type="SMART" id="SM00752"/>
    </source>
</evidence>
<feature type="transmembrane region" description="Helical" evidence="5">
    <location>
        <begin position="292"/>
        <end position="320"/>
    </location>
</feature>
<evidence type="ECO:0000256" key="2">
    <source>
        <dbReference type="ARBA" id="ARBA00022692"/>
    </source>
</evidence>
<dbReference type="AlphaFoldDB" id="A0A517XQA8"/>
<evidence type="ECO:0000256" key="5">
    <source>
        <dbReference type="SAM" id="Phobius"/>
    </source>
</evidence>
<dbReference type="Proteomes" id="UP000319576">
    <property type="component" value="Chromosome"/>
</dbReference>
<feature type="domain" description="HTTM-like" evidence="6">
    <location>
        <begin position="236"/>
        <end position="520"/>
    </location>
</feature>
<feature type="transmembrane region" description="Helical" evidence="5">
    <location>
        <begin position="332"/>
        <end position="352"/>
    </location>
</feature>
<dbReference type="RefSeq" id="WP_145236028.1">
    <property type="nucleotide sequence ID" value="NZ_CP036273.1"/>
</dbReference>
<evidence type="ECO:0000256" key="1">
    <source>
        <dbReference type="ARBA" id="ARBA00004127"/>
    </source>
</evidence>
<reference evidence="7 8" key="1">
    <citation type="submission" date="2019-02" db="EMBL/GenBank/DDBJ databases">
        <title>Deep-cultivation of Planctomycetes and their phenomic and genomic characterization uncovers novel biology.</title>
        <authorList>
            <person name="Wiegand S."/>
            <person name="Jogler M."/>
            <person name="Boedeker C."/>
            <person name="Pinto D."/>
            <person name="Vollmers J."/>
            <person name="Rivas-Marin E."/>
            <person name="Kohn T."/>
            <person name="Peeters S.H."/>
            <person name="Heuer A."/>
            <person name="Rast P."/>
            <person name="Oberbeckmann S."/>
            <person name="Bunk B."/>
            <person name="Jeske O."/>
            <person name="Meyerdierks A."/>
            <person name="Storesund J.E."/>
            <person name="Kallscheuer N."/>
            <person name="Luecker S."/>
            <person name="Lage O.M."/>
            <person name="Pohl T."/>
            <person name="Merkel B.J."/>
            <person name="Hornburger P."/>
            <person name="Mueller R.-W."/>
            <person name="Bruemmer F."/>
            <person name="Labrenz M."/>
            <person name="Spormann A.M."/>
            <person name="Op den Camp H."/>
            <person name="Overmann J."/>
            <person name="Amann R."/>
            <person name="Jetten M.S.M."/>
            <person name="Mascher T."/>
            <person name="Medema M.H."/>
            <person name="Devos D.P."/>
            <person name="Kaster A.-K."/>
            <person name="Ovreas L."/>
            <person name="Rohde M."/>
            <person name="Galperin M.Y."/>
            <person name="Jogler C."/>
        </authorList>
    </citation>
    <scope>NUCLEOTIDE SEQUENCE [LARGE SCALE GENOMIC DNA]</scope>
    <source>
        <strain evidence="7 8">ETA_A1</strain>
    </source>
</reference>
<dbReference type="SMART" id="SM00752">
    <property type="entry name" value="HTTM"/>
    <property type="match status" value="1"/>
</dbReference>
<dbReference type="KEGG" id="uli:ETAA1_16210"/>